<dbReference type="Gene3D" id="2.60.40.10">
    <property type="entry name" value="Immunoglobulins"/>
    <property type="match status" value="1"/>
</dbReference>
<organism evidence="1 2">
    <name type="scientific">Enterobacter asburiae</name>
    <dbReference type="NCBI Taxonomy" id="61645"/>
    <lineage>
        <taxon>Bacteria</taxon>
        <taxon>Pseudomonadati</taxon>
        <taxon>Pseudomonadota</taxon>
        <taxon>Gammaproteobacteria</taxon>
        <taxon>Enterobacterales</taxon>
        <taxon>Enterobacteriaceae</taxon>
        <taxon>Enterobacter</taxon>
        <taxon>Enterobacter cloacae complex</taxon>
    </lineage>
</organism>
<evidence type="ECO:0000313" key="2">
    <source>
        <dbReference type="Proteomes" id="UP000533461"/>
    </source>
</evidence>
<reference evidence="1 2" key="1">
    <citation type="submission" date="2020-06" db="EMBL/GenBank/DDBJ databases">
        <title>REHAB project genomes.</title>
        <authorList>
            <person name="Shaw L.P."/>
        </authorList>
    </citation>
    <scope>NUCLEOTIDE SEQUENCE [LARGE SCALE GENOMIC DNA]</scope>
    <source>
        <strain evidence="1 2">RHBSTW-00074</strain>
    </source>
</reference>
<name>A0A7W3DEV6_ENTAS</name>
<dbReference type="RefSeq" id="WP_182383279.1">
    <property type="nucleotide sequence ID" value="NZ_AP026886.1"/>
</dbReference>
<accession>A0A7W3DEV6</accession>
<gene>
    <name evidence="1" type="ORF">HV056_12800</name>
</gene>
<dbReference type="EMBL" id="JABXRP010000001">
    <property type="protein sequence ID" value="MBA8077413.1"/>
    <property type="molecule type" value="Genomic_DNA"/>
</dbReference>
<comment type="caution">
    <text evidence="1">The sequence shown here is derived from an EMBL/GenBank/DDBJ whole genome shotgun (WGS) entry which is preliminary data.</text>
</comment>
<dbReference type="InterPro" id="IPR013783">
    <property type="entry name" value="Ig-like_fold"/>
</dbReference>
<sequence length="248" mass="27890">MLKFKFVKKRPYAFYALVLSLSFFSEISVANMSVYPMELNVDSSGTAQITVASKSDDIQFIRVKQKKILNPGTPLEKEIDVPAWQEGGIVVTPEKFALSAGAMRVVRLVSLVPPSKESTWRIYFEGVNQPDSIALREQGHSAALAKIGVNIIWGALVHIAPAENHISLALDRTHGSLINKGTLRVPLKEIGICDEKDKCHWLKEEATIYPETERNLKSFSQPQGIKYKFRYFNWINKTTEEAELPVVE</sequence>
<protein>
    <submittedName>
        <fullName evidence="1">Fimbrial protein</fullName>
    </submittedName>
</protein>
<dbReference type="Proteomes" id="UP000533461">
    <property type="component" value="Unassembled WGS sequence"/>
</dbReference>
<evidence type="ECO:0000313" key="1">
    <source>
        <dbReference type="EMBL" id="MBA8077413.1"/>
    </source>
</evidence>
<proteinExistence type="predicted"/>
<dbReference type="AlphaFoldDB" id="A0A7W3DEV6"/>